<feature type="transmembrane region" description="Helical" evidence="2">
    <location>
        <begin position="12"/>
        <end position="35"/>
    </location>
</feature>
<dbReference type="EMBL" id="SDPM01000002">
    <property type="protein sequence ID" value="RXZ87101.1"/>
    <property type="molecule type" value="Genomic_DNA"/>
</dbReference>
<keyword evidence="5" id="KW-1185">Reference proteome</keyword>
<proteinExistence type="predicted"/>
<keyword evidence="2" id="KW-0472">Membrane</keyword>
<dbReference type="Proteomes" id="UP000581087">
    <property type="component" value="Unassembled WGS sequence"/>
</dbReference>
<evidence type="ECO:0000313" key="4">
    <source>
        <dbReference type="EMBL" id="RXZ87101.1"/>
    </source>
</evidence>
<evidence type="ECO:0000313" key="3">
    <source>
        <dbReference type="EMBL" id="NYD66421.1"/>
    </source>
</evidence>
<dbReference type="EMBL" id="JACCBI010000001">
    <property type="protein sequence ID" value="NYD66421.1"/>
    <property type="molecule type" value="Genomic_DNA"/>
</dbReference>
<sequence length="164" mass="16844">MMHTAGPSKSDAARIAVVLCLAAVAVVACWALAPMRSLCPTVYPAPPECFGTDRAPIALLASTIIVVIALVLFVVFVVRGRDARTRIGASLGRALGIAVVAGPLVVVSSAGFVVDGGLVALGAVVLSCAVGIVALTRERSEHRSDDREPRNSAEVTRDTPGMQG</sequence>
<feature type="transmembrane region" description="Helical" evidence="2">
    <location>
        <begin position="118"/>
        <end position="136"/>
    </location>
</feature>
<dbReference type="Proteomes" id="UP000292686">
    <property type="component" value="Unassembled WGS sequence"/>
</dbReference>
<keyword evidence="2" id="KW-1133">Transmembrane helix</keyword>
<feature type="transmembrane region" description="Helical" evidence="2">
    <location>
        <begin position="90"/>
        <end position="112"/>
    </location>
</feature>
<reference evidence="3 6" key="2">
    <citation type="submission" date="2020-07" db="EMBL/GenBank/DDBJ databases">
        <title>Sequencing the genomes of 1000 actinobacteria strains.</title>
        <authorList>
            <person name="Klenk H.-P."/>
        </authorList>
    </citation>
    <scope>NUCLEOTIDE SEQUENCE [LARGE SCALE GENOMIC DNA]</scope>
    <source>
        <strain evidence="3 6">DSM 23870</strain>
    </source>
</reference>
<protein>
    <submittedName>
        <fullName evidence="4">Uncharacterized protein</fullName>
    </submittedName>
</protein>
<feature type="region of interest" description="Disordered" evidence="1">
    <location>
        <begin position="140"/>
        <end position="164"/>
    </location>
</feature>
<dbReference type="RefSeq" id="WP_129172676.1">
    <property type="nucleotide sequence ID" value="NZ_JACCBI010000001.1"/>
</dbReference>
<comment type="caution">
    <text evidence="4">The sequence shown here is derived from an EMBL/GenBank/DDBJ whole genome shotgun (WGS) entry which is preliminary data.</text>
</comment>
<gene>
    <name evidence="3" type="ORF">BJ972_000940</name>
    <name evidence="4" type="ORF">ESP50_04025</name>
</gene>
<evidence type="ECO:0000256" key="1">
    <source>
        <dbReference type="SAM" id="MobiDB-lite"/>
    </source>
</evidence>
<reference evidence="4 5" key="1">
    <citation type="submission" date="2019-01" db="EMBL/GenBank/DDBJ databases">
        <title>Agromyces.</title>
        <authorList>
            <person name="Li J."/>
        </authorList>
    </citation>
    <scope>NUCLEOTIDE SEQUENCE [LARGE SCALE GENOMIC DNA]</scope>
    <source>
        <strain evidence="4 5">DSM 23870</strain>
    </source>
</reference>
<feature type="transmembrane region" description="Helical" evidence="2">
    <location>
        <begin position="55"/>
        <end position="78"/>
    </location>
</feature>
<evidence type="ECO:0000313" key="5">
    <source>
        <dbReference type="Proteomes" id="UP000292686"/>
    </source>
</evidence>
<feature type="compositionally biased region" description="Basic and acidic residues" evidence="1">
    <location>
        <begin position="140"/>
        <end position="157"/>
    </location>
</feature>
<evidence type="ECO:0000313" key="6">
    <source>
        <dbReference type="Proteomes" id="UP000581087"/>
    </source>
</evidence>
<name>A0A4Q2MAI9_9MICO</name>
<organism evidence="4 5">
    <name type="scientific">Agromyces atrinae</name>
    <dbReference type="NCBI Taxonomy" id="592376"/>
    <lineage>
        <taxon>Bacteria</taxon>
        <taxon>Bacillati</taxon>
        <taxon>Actinomycetota</taxon>
        <taxon>Actinomycetes</taxon>
        <taxon>Micrococcales</taxon>
        <taxon>Microbacteriaceae</taxon>
        <taxon>Agromyces</taxon>
    </lineage>
</organism>
<keyword evidence="2" id="KW-0812">Transmembrane</keyword>
<dbReference type="AlphaFoldDB" id="A0A4Q2MAI9"/>
<evidence type="ECO:0000256" key="2">
    <source>
        <dbReference type="SAM" id="Phobius"/>
    </source>
</evidence>
<accession>A0A4Q2MAI9</accession>